<evidence type="ECO:0008006" key="2">
    <source>
        <dbReference type="Google" id="ProtNLM"/>
    </source>
</evidence>
<dbReference type="Gene3D" id="3.20.20.210">
    <property type="match status" value="1"/>
</dbReference>
<proteinExistence type="predicted"/>
<dbReference type="InterPro" id="IPR038071">
    <property type="entry name" value="UROD/MetE-like_sf"/>
</dbReference>
<dbReference type="AlphaFoldDB" id="X0XKS2"/>
<name>X0XKS2_9ZZZZ</name>
<gene>
    <name evidence="1" type="ORF">S01H1_79899</name>
</gene>
<protein>
    <recommendedName>
        <fullName evidence="2">Cobalamin-independent methionine synthase MetE C-terminal/archaeal domain-containing protein</fullName>
    </recommendedName>
</protein>
<dbReference type="EMBL" id="BARS01053904">
    <property type="protein sequence ID" value="GAG43770.1"/>
    <property type="molecule type" value="Genomic_DNA"/>
</dbReference>
<organism evidence="1">
    <name type="scientific">marine sediment metagenome</name>
    <dbReference type="NCBI Taxonomy" id="412755"/>
    <lineage>
        <taxon>unclassified sequences</taxon>
        <taxon>metagenomes</taxon>
        <taxon>ecological metagenomes</taxon>
    </lineage>
</organism>
<accession>X0XKS2</accession>
<comment type="caution">
    <text evidence="1">The sequence shown here is derived from an EMBL/GenBank/DDBJ whole genome shotgun (WGS) entry which is preliminary data.</text>
</comment>
<dbReference type="SUPFAM" id="SSF51726">
    <property type="entry name" value="UROD/MetE-like"/>
    <property type="match status" value="1"/>
</dbReference>
<evidence type="ECO:0000313" key="1">
    <source>
        <dbReference type="EMBL" id="GAG43770.1"/>
    </source>
</evidence>
<sequence length="193" mass="20863">VPRLLRLKASWMEKQLKRLCDNTIIFVDEPYMAAFGSVGVMLSQEQVIALENEVFAGISGLKGVHCCGNTDWSILLQTAADIISFDAYGYAGSLALYPAAVKGFLGRGGTIAWGIVPNTEGAIEKETAASLHDRLDEAMAPFTREGIPTEQLIRQGLLTPSCGLGSMATEESAELVLERLAELSARVRKHHTV</sequence>
<reference evidence="1" key="1">
    <citation type="journal article" date="2014" name="Front. Microbiol.">
        <title>High frequency of phylogenetically diverse reductive dehalogenase-homologous genes in deep subseafloor sedimentary metagenomes.</title>
        <authorList>
            <person name="Kawai M."/>
            <person name="Futagami T."/>
            <person name="Toyoda A."/>
            <person name="Takaki Y."/>
            <person name="Nishi S."/>
            <person name="Hori S."/>
            <person name="Arai W."/>
            <person name="Tsubouchi T."/>
            <person name="Morono Y."/>
            <person name="Uchiyama I."/>
            <person name="Ito T."/>
            <person name="Fujiyama A."/>
            <person name="Inagaki F."/>
            <person name="Takami H."/>
        </authorList>
    </citation>
    <scope>NUCLEOTIDE SEQUENCE</scope>
    <source>
        <strain evidence="1">Expedition CK06-06</strain>
    </source>
</reference>
<feature type="non-terminal residue" evidence="1">
    <location>
        <position position="1"/>
    </location>
</feature>